<evidence type="ECO:0000313" key="1">
    <source>
        <dbReference type="EMBL" id="JAD21904.1"/>
    </source>
</evidence>
<reference evidence="1" key="2">
    <citation type="journal article" date="2015" name="Data Brief">
        <title>Shoot transcriptome of the giant reed, Arundo donax.</title>
        <authorList>
            <person name="Barrero R.A."/>
            <person name="Guerrero F.D."/>
            <person name="Moolhuijzen P."/>
            <person name="Goolsby J.A."/>
            <person name="Tidwell J."/>
            <person name="Bellgard S.E."/>
            <person name="Bellgard M.I."/>
        </authorList>
    </citation>
    <scope>NUCLEOTIDE SEQUENCE</scope>
    <source>
        <tissue evidence="1">Shoot tissue taken approximately 20 cm above the soil surface</tissue>
    </source>
</reference>
<name>A0A0A8Y741_ARUDO</name>
<accession>A0A0A8Y741</accession>
<organism evidence="1">
    <name type="scientific">Arundo donax</name>
    <name type="common">Giant reed</name>
    <name type="synonym">Donax arundinaceus</name>
    <dbReference type="NCBI Taxonomy" id="35708"/>
    <lineage>
        <taxon>Eukaryota</taxon>
        <taxon>Viridiplantae</taxon>
        <taxon>Streptophyta</taxon>
        <taxon>Embryophyta</taxon>
        <taxon>Tracheophyta</taxon>
        <taxon>Spermatophyta</taxon>
        <taxon>Magnoliopsida</taxon>
        <taxon>Liliopsida</taxon>
        <taxon>Poales</taxon>
        <taxon>Poaceae</taxon>
        <taxon>PACMAD clade</taxon>
        <taxon>Arundinoideae</taxon>
        <taxon>Arundineae</taxon>
        <taxon>Arundo</taxon>
    </lineage>
</organism>
<reference evidence="1" key="1">
    <citation type="submission" date="2014-09" db="EMBL/GenBank/DDBJ databases">
        <authorList>
            <person name="Magalhaes I.L.F."/>
            <person name="Oliveira U."/>
            <person name="Santos F.R."/>
            <person name="Vidigal T.H.D.A."/>
            <person name="Brescovit A.D."/>
            <person name="Santos A.J."/>
        </authorList>
    </citation>
    <scope>NUCLEOTIDE SEQUENCE</scope>
    <source>
        <tissue evidence="1">Shoot tissue taken approximately 20 cm above the soil surface</tissue>
    </source>
</reference>
<dbReference type="AlphaFoldDB" id="A0A0A8Y741"/>
<proteinExistence type="predicted"/>
<sequence length="73" mass="8176">MPARPKLLKTLCRDSLVLCSSGTTGRVGYFSVQNMLPKSYNRPRNDRMLLLVSPSRNPTLTVSYLPIHTSVLL</sequence>
<dbReference type="EMBL" id="GBRH01275991">
    <property type="protein sequence ID" value="JAD21904.1"/>
    <property type="molecule type" value="Transcribed_RNA"/>
</dbReference>
<protein>
    <submittedName>
        <fullName evidence="1">Uncharacterized protein</fullName>
    </submittedName>
</protein>